<comment type="caution">
    <text evidence="2">The sequence shown here is derived from an EMBL/GenBank/DDBJ whole genome shotgun (WGS) entry which is preliminary data.</text>
</comment>
<dbReference type="GO" id="GO:0006357">
    <property type="term" value="P:regulation of transcription by RNA polymerase II"/>
    <property type="evidence" value="ECO:0007669"/>
    <property type="project" value="TreeGrafter"/>
</dbReference>
<evidence type="ECO:0000313" key="3">
    <source>
        <dbReference type="Proteomes" id="UP000652219"/>
    </source>
</evidence>
<organism evidence="2 3">
    <name type="scientific">Colletotrichum sojae</name>
    <dbReference type="NCBI Taxonomy" id="2175907"/>
    <lineage>
        <taxon>Eukaryota</taxon>
        <taxon>Fungi</taxon>
        <taxon>Dikarya</taxon>
        <taxon>Ascomycota</taxon>
        <taxon>Pezizomycotina</taxon>
        <taxon>Sordariomycetes</taxon>
        <taxon>Hypocreomycetidae</taxon>
        <taxon>Glomerellales</taxon>
        <taxon>Glomerellaceae</taxon>
        <taxon>Colletotrichum</taxon>
        <taxon>Colletotrichum orchidearum species complex</taxon>
    </lineage>
</organism>
<reference evidence="2 3" key="1">
    <citation type="journal article" date="2020" name="Phytopathology">
        <title>Genome Sequence Resources of Colletotrichum truncatum, C. plurivorum, C. musicola, and C. sojae: Four Species Pathogenic to Soybean (Glycine max).</title>
        <authorList>
            <person name="Rogerio F."/>
            <person name="Boufleur T.R."/>
            <person name="Ciampi-Guillardi M."/>
            <person name="Sukno S.A."/>
            <person name="Thon M.R."/>
            <person name="Massola Junior N.S."/>
            <person name="Baroncelli R."/>
        </authorList>
    </citation>
    <scope>NUCLEOTIDE SEQUENCE [LARGE SCALE GENOMIC DNA]</scope>
    <source>
        <strain evidence="2 3">LFN0009</strain>
    </source>
</reference>
<dbReference type="GO" id="GO:0005634">
    <property type="term" value="C:nucleus"/>
    <property type="evidence" value="ECO:0007669"/>
    <property type="project" value="TreeGrafter"/>
</dbReference>
<sequence length="391" mass="45092">MSDYVNPADLNSFLDALDDLDYATDMSFMDLLEPIGYDVEHVAPDGGLGPAFELDPDPQMSVHSYEADTQEVTGNFGSLPTPAPQPNTLHAKALSSSSKHTCEECGEDQNSEWRLQWPAKDRRHRAFRCRFAGCKERFIFLDECYDHERRPHIENHGRVETDHPLACVECQAGFRTKAKLEQHANEAQYSPFACMCGKKFARLDVLNRHLDSLGDGMPKYPCSFCKKYRGKDGFRRRDHLLQHIRGYHKFEAEDKIGEILPSRRGKHRIPPVCPHRGCFFYRDDSFKEMTAEEQKKIKPFETQSEHTKHMKMVHDFTPFPCTVLACSKTGKKGYTREKDLINHRRKEHPEVGEYMPKIRDVMMSCLHPGCDAKLSPNSMANHIYWKHTVRS</sequence>
<dbReference type="PANTHER" id="PTHR46179">
    <property type="entry name" value="ZINC FINGER PROTEIN"/>
    <property type="match status" value="1"/>
</dbReference>
<feature type="domain" description="C2H2-type" evidence="1">
    <location>
        <begin position="129"/>
        <end position="152"/>
    </location>
</feature>
<protein>
    <submittedName>
        <fullName evidence="2">CROL alpha</fullName>
    </submittedName>
</protein>
<dbReference type="Proteomes" id="UP000652219">
    <property type="component" value="Unassembled WGS sequence"/>
</dbReference>
<dbReference type="InterPro" id="IPR013087">
    <property type="entry name" value="Znf_C2H2_type"/>
</dbReference>
<evidence type="ECO:0000259" key="1">
    <source>
        <dbReference type="PROSITE" id="PS00028"/>
    </source>
</evidence>
<dbReference type="EMBL" id="WIGN01000002">
    <property type="protein sequence ID" value="KAF6821340.1"/>
    <property type="molecule type" value="Genomic_DNA"/>
</dbReference>
<dbReference type="SMART" id="SM00355">
    <property type="entry name" value="ZnF_C2H2"/>
    <property type="match status" value="5"/>
</dbReference>
<dbReference type="GO" id="GO:0003712">
    <property type="term" value="F:transcription coregulator activity"/>
    <property type="evidence" value="ECO:0007669"/>
    <property type="project" value="TreeGrafter"/>
</dbReference>
<keyword evidence="3" id="KW-1185">Reference proteome</keyword>
<dbReference type="PROSITE" id="PS00028">
    <property type="entry name" value="ZINC_FINGER_C2H2_1"/>
    <property type="match status" value="1"/>
</dbReference>
<accession>A0A8H6JYZ5</accession>
<gene>
    <name evidence="2" type="ORF">CSOJ01_00346</name>
</gene>
<proteinExistence type="predicted"/>
<name>A0A8H6JYZ5_9PEZI</name>
<evidence type="ECO:0000313" key="2">
    <source>
        <dbReference type="EMBL" id="KAF6821340.1"/>
    </source>
</evidence>
<dbReference type="AlphaFoldDB" id="A0A8H6JYZ5"/>
<dbReference type="Gene3D" id="3.30.160.60">
    <property type="entry name" value="Classic Zinc Finger"/>
    <property type="match status" value="2"/>
</dbReference>
<dbReference type="PANTHER" id="PTHR46179:SF26">
    <property type="entry name" value="ZINC FINGER PROTEIN 423 HOMOLOG"/>
    <property type="match status" value="1"/>
</dbReference>
<dbReference type="InterPro" id="IPR051061">
    <property type="entry name" value="Zinc_finger_trans_reg"/>
</dbReference>